<evidence type="ECO:0000313" key="2">
    <source>
        <dbReference type="Proteomes" id="UP000076503"/>
    </source>
</evidence>
<reference evidence="1 2" key="1">
    <citation type="submission" date="2013-07" db="EMBL/GenBank/DDBJ databases">
        <title>Comparative Genomic and Metabolomic Analysis of Twelve Strains of Pseudoalteromonas luteoviolacea.</title>
        <authorList>
            <person name="Vynne N.G."/>
            <person name="Mansson M."/>
            <person name="Gram L."/>
        </authorList>
    </citation>
    <scope>NUCLEOTIDE SEQUENCE [LARGE SCALE GENOMIC DNA]</scope>
    <source>
        <strain evidence="1 2">H33</strain>
    </source>
</reference>
<organism evidence="1 2">
    <name type="scientific">Pseudoalteromonas luteoviolacea H33</name>
    <dbReference type="NCBI Taxonomy" id="1365251"/>
    <lineage>
        <taxon>Bacteria</taxon>
        <taxon>Pseudomonadati</taxon>
        <taxon>Pseudomonadota</taxon>
        <taxon>Gammaproteobacteria</taxon>
        <taxon>Alteromonadales</taxon>
        <taxon>Pseudoalteromonadaceae</taxon>
        <taxon>Pseudoalteromonas</taxon>
    </lineage>
</organism>
<evidence type="ECO:0008006" key="3">
    <source>
        <dbReference type="Google" id="ProtNLM"/>
    </source>
</evidence>
<accession>A0A167FPK7</accession>
<name>A0A167FPK7_9GAMM</name>
<dbReference type="PATRIC" id="fig|1365251.3.peg.1130"/>
<dbReference type="OrthoDB" id="5452199at2"/>
<dbReference type="EMBL" id="AUXZ01000062">
    <property type="protein sequence ID" value="KZN52593.1"/>
    <property type="molecule type" value="Genomic_DNA"/>
</dbReference>
<dbReference type="AlphaFoldDB" id="A0A167FPK7"/>
<protein>
    <recommendedName>
        <fullName evidence="3">Solute-binding protein family 3/N-terminal domain-containing protein</fullName>
    </recommendedName>
</protein>
<sequence>MAWTARKTKLLGFIICYYLSLANIGWAQSDYVDIYIRDDVYMNYTALLSGRSPLEVDNFGGQFVRRDVIDMVLLHQALLLGGFNKPFRYRPGNVNFRDSNLLDQGKQLLSFDTYWYEEAQLKAHKLFVSDPVIRKGEFFAGIYYAKDNKRMERIQTLFDLQQLTAVSSSRWPVDWYTLSRLPLKELVDEPNWSSQAQIVNKQWADFMLIPLMPVLGNDFQLANINLVSHPKWVVLLDSSRHFVVSKLHPDGERAFDALQKGLKKLRKQGRIQDAYRQAGLLPDLTKYKQLNVLEDKE</sequence>
<comment type="caution">
    <text evidence="1">The sequence shown here is derived from an EMBL/GenBank/DDBJ whole genome shotgun (WGS) entry which is preliminary data.</text>
</comment>
<dbReference type="RefSeq" id="WP_063360761.1">
    <property type="nucleotide sequence ID" value="NZ_AUXZ01000062.1"/>
</dbReference>
<dbReference type="Proteomes" id="UP000076503">
    <property type="component" value="Unassembled WGS sequence"/>
</dbReference>
<evidence type="ECO:0000313" key="1">
    <source>
        <dbReference type="EMBL" id="KZN52593.1"/>
    </source>
</evidence>
<gene>
    <name evidence="1" type="ORF">N476_11050</name>
</gene>
<proteinExistence type="predicted"/>